<dbReference type="Proteomes" id="UP000574369">
    <property type="component" value="Unassembled WGS sequence"/>
</dbReference>
<protein>
    <submittedName>
        <fullName evidence="4">Solute:sodium symporter small subunit</fullName>
    </submittedName>
</protein>
<dbReference type="InterPro" id="IPR019886">
    <property type="entry name" value="Na_symporter_ssu"/>
</dbReference>
<evidence type="ECO:0000256" key="2">
    <source>
        <dbReference type="SAM" id="Phobius"/>
    </source>
</evidence>
<dbReference type="EMBL" id="JACHXO010000007">
    <property type="protein sequence ID" value="MBB3196254.1"/>
    <property type="molecule type" value="Genomic_DNA"/>
</dbReference>
<feature type="transmembrane region" description="Helical" evidence="2">
    <location>
        <begin position="58"/>
        <end position="81"/>
    </location>
</feature>
<dbReference type="NCBIfam" id="TIGR03647">
    <property type="entry name" value="Na_symport_sm"/>
    <property type="match status" value="1"/>
</dbReference>
<feature type="region of interest" description="Disordered" evidence="1">
    <location>
        <begin position="1"/>
        <end position="49"/>
    </location>
</feature>
<name>A0ABR6GVZ6_9BURK</name>
<evidence type="ECO:0000259" key="3">
    <source>
        <dbReference type="Pfam" id="PF13937"/>
    </source>
</evidence>
<dbReference type="Pfam" id="PF13937">
    <property type="entry name" value="DUF4212"/>
    <property type="match status" value="1"/>
</dbReference>
<keyword evidence="2" id="KW-0812">Transmembrane</keyword>
<reference evidence="4 5" key="1">
    <citation type="submission" date="2020-08" db="EMBL/GenBank/DDBJ databases">
        <title>Genomic Encyclopedia of Type Strains, Phase III (KMG-III): the genomes of soil and plant-associated and newly described type strains.</title>
        <authorList>
            <person name="Whitman W."/>
        </authorList>
    </citation>
    <scope>NUCLEOTIDE SEQUENCE [LARGE SCALE GENOMIC DNA]</scope>
    <source>
        <strain evidence="4 5">CECT 7247</strain>
    </source>
</reference>
<keyword evidence="5" id="KW-1185">Reference proteome</keyword>
<feature type="transmembrane region" description="Helical" evidence="2">
    <location>
        <begin position="93"/>
        <end position="114"/>
    </location>
</feature>
<proteinExistence type="predicted"/>
<feature type="domain" description="Sodium symporter small subunit" evidence="3">
    <location>
        <begin position="59"/>
        <end position="121"/>
    </location>
</feature>
<keyword evidence="2" id="KW-0472">Membrane</keyword>
<sequence length="136" mass="14818">MDPTPPVPQRRDRGDGLPSSGPVARGGTDRIGDGDSAFRQTEEGRVGALRPRRPATRVVVGLTVSLLLVWGGVTFGVAWFARDLSFDFFGWPFSFWVGAQGALLVYCLIVWLYARTMNRHEAAVLAAPPEATPSEF</sequence>
<organism evidence="4 5">
    <name type="scientific">Roseateles terrae</name>
    <dbReference type="NCBI Taxonomy" id="431060"/>
    <lineage>
        <taxon>Bacteria</taxon>
        <taxon>Pseudomonadati</taxon>
        <taxon>Pseudomonadota</taxon>
        <taxon>Betaproteobacteria</taxon>
        <taxon>Burkholderiales</taxon>
        <taxon>Sphaerotilaceae</taxon>
        <taxon>Roseateles</taxon>
    </lineage>
</organism>
<evidence type="ECO:0000313" key="4">
    <source>
        <dbReference type="EMBL" id="MBB3196254.1"/>
    </source>
</evidence>
<keyword evidence="2" id="KW-1133">Transmembrane helix</keyword>
<accession>A0ABR6GVZ6</accession>
<evidence type="ECO:0000256" key="1">
    <source>
        <dbReference type="SAM" id="MobiDB-lite"/>
    </source>
</evidence>
<comment type="caution">
    <text evidence="4">The sequence shown here is derived from an EMBL/GenBank/DDBJ whole genome shotgun (WGS) entry which is preliminary data.</text>
</comment>
<evidence type="ECO:0000313" key="5">
    <source>
        <dbReference type="Proteomes" id="UP000574369"/>
    </source>
</evidence>
<gene>
    <name evidence="4" type="ORF">FHS28_003666</name>
</gene>